<keyword evidence="2" id="KW-1185">Reference proteome</keyword>
<dbReference type="AlphaFoldDB" id="A0A845QV06"/>
<sequence length="121" mass="14355">MLNRGKHDIYNIVCSLTSIMLKKDAKKIDLNIDNNEEYMRIRMVGNIKNLKKENVDKLREYLEKDEDYDITLLLYEGLYDDIEEENIYLIASLIDKSYVNYDGENIEIILVKEKNGLKEEE</sequence>
<accession>A0A845QV06</accession>
<dbReference type="EMBL" id="QXXA01000005">
    <property type="protein sequence ID" value="NBI06071.1"/>
    <property type="molecule type" value="Genomic_DNA"/>
</dbReference>
<evidence type="ECO:0000313" key="2">
    <source>
        <dbReference type="Proteomes" id="UP000467132"/>
    </source>
</evidence>
<dbReference type="Proteomes" id="UP000467132">
    <property type="component" value="Unassembled WGS sequence"/>
</dbReference>
<protein>
    <submittedName>
        <fullName evidence="1">Uncharacterized protein</fullName>
    </submittedName>
</protein>
<reference evidence="1 2" key="1">
    <citation type="submission" date="2018-08" db="EMBL/GenBank/DDBJ databases">
        <title>Murine metabolic-syndrome-specific gut microbial biobank.</title>
        <authorList>
            <person name="Liu C."/>
        </authorList>
    </citation>
    <scope>NUCLEOTIDE SEQUENCE [LARGE SCALE GENOMIC DNA]</scope>
    <source>
        <strain evidence="1 2">583</strain>
    </source>
</reference>
<gene>
    <name evidence="1" type="ORF">D3Z33_04250</name>
</gene>
<organism evidence="1 2">
    <name type="scientific">Senegalia massiliensis</name>
    <dbReference type="NCBI Taxonomy" id="1720316"/>
    <lineage>
        <taxon>Bacteria</taxon>
        <taxon>Bacillati</taxon>
        <taxon>Bacillota</taxon>
        <taxon>Clostridia</taxon>
        <taxon>Eubacteriales</taxon>
        <taxon>Clostridiaceae</taxon>
        <taxon>Senegalia</taxon>
    </lineage>
</organism>
<dbReference type="RefSeq" id="WP_160196566.1">
    <property type="nucleotide sequence ID" value="NZ_QXXA01000005.1"/>
</dbReference>
<comment type="caution">
    <text evidence="1">The sequence shown here is derived from an EMBL/GenBank/DDBJ whole genome shotgun (WGS) entry which is preliminary data.</text>
</comment>
<name>A0A845QV06_9CLOT</name>
<evidence type="ECO:0000313" key="1">
    <source>
        <dbReference type="EMBL" id="NBI06071.1"/>
    </source>
</evidence>
<proteinExistence type="predicted"/>